<sequence>MEYLGYSFLENYQIITKYFELVKNKLQIFLEHIVDYLKKFLLHLNFFKFNLQISNKYKFNQNIHNILCYFLLK</sequence>
<dbReference type="EMBL" id="AP019841">
    <property type="protein sequence ID" value="BBM53815.1"/>
    <property type="molecule type" value="Genomic_DNA"/>
</dbReference>
<protein>
    <submittedName>
        <fullName evidence="1">Integrase core domain protein</fullName>
    </submittedName>
</protein>
<dbReference type="Proteomes" id="UP000321944">
    <property type="component" value="Chromosome"/>
</dbReference>
<accession>A0A510KVI8</accession>
<proteinExistence type="predicted"/>
<name>A0A510KVI8_9FUSO</name>
<reference evidence="1 2" key="1">
    <citation type="submission" date="2019-07" db="EMBL/GenBank/DDBJ databases">
        <title>Complete Genome Sequence of Leptotrichia wadei Strain JMUB3936.</title>
        <authorList>
            <person name="Watanabe S."/>
            <person name="Cui L."/>
        </authorList>
    </citation>
    <scope>NUCLEOTIDE SEQUENCE [LARGE SCALE GENOMIC DNA]</scope>
    <source>
        <strain evidence="1 2">JMUB3936</strain>
    </source>
</reference>
<evidence type="ECO:0000313" key="1">
    <source>
        <dbReference type="EMBL" id="BBM53815.1"/>
    </source>
</evidence>
<evidence type="ECO:0000313" key="2">
    <source>
        <dbReference type="Proteomes" id="UP000321944"/>
    </source>
</evidence>
<organism evidence="1 2">
    <name type="scientific">Leptotrichia wadei</name>
    <dbReference type="NCBI Taxonomy" id="157687"/>
    <lineage>
        <taxon>Bacteria</taxon>
        <taxon>Fusobacteriati</taxon>
        <taxon>Fusobacteriota</taxon>
        <taxon>Fusobacteriia</taxon>
        <taxon>Fusobacteriales</taxon>
        <taxon>Leptotrichiaceae</taxon>
        <taxon>Leptotrichia</taxon>
    </lineage>
</organism>
<gene>
    <name evidence="1" type="ORF">JMUB3936_0078</name>
</gene>
<dbReference type="AlphaFoldDB" id="A0A510KVI8"/>